<evidence type="ECO:0000313" key="3">
    <source>
        <dbReference type="EMBL" id="VAW79915.1"/>
    </source>
</evidence>
<name>A0A3B0YGA2_9ZZZZ</name>
<dbReference type="CDD" id="cd03811">
    <property type="entry name" value="GT4_GT28_WabH-like"/>
    <property type="match status" value="1"/>
</dbReference>
<sequence length="414" mass="45131">MEQAGPLRRIAFLLDNLSGGGAEKVILNLAAGFTRLGHPVDLLVCKAEGVLRNCIPAGVNLVPLQSVSSIRGAVAALLADPAGSHEILGIIANRRKLPKAFRYIPAISSHLKQSDASLLVSALPKSNINAVLARRMSGTNTRVVIGAHIHFSVQGLEGSGRSKARVRALRPMIRRCYHQADAVVAVSKGVERDTRAYLDLCEDRVQTIYNPVADREIIDLGDESPGHAWLDHRDVPVVLGIGRFVRQKDFPLLVRAFAELRKRRPVRLVLLGGDESSNEQVQHKIELEELAHELGVAEDLDMPGYKENPFPYFRRASVFALSSRFEGFGNVLVEALFCGCPVVSTDCPSGPAEILKNGEFGRLVPVGDVKAMAEALDTVLDERIDGRVLRARGEEFSVDRAVANYSELFGQLVS</sequence>
<dbReference type="InterPro" id="IPR001296">
    <property type="entry name" value="Glyco_trans_1"/>
</dbReference>
<dbReference type="Gene3D" id="3.40.50.2000">
    <property type="entry name" value="Glycogen Phosphorylase B"/>
    <property type="match status" value="2"/>
</dbReference>
<organism evidence="3">
    <name type="scientific">hydrothermal vent metagenome</name>
    <dbReference type="NCBI Taxonomy" id="652676"/>
    <lineage>
        <taxon>unclassified sequences</taxon>
        <taxon>metagenomes</taxon>
        <taxon>ecological metagenomes</taxon>
    </lineage>
</organism>
<dbReference type="PANTHER" id="PTHR12526:SF630">
    <property type="entry name" value="GLYCOSYLTRANSFERASE"/>
    <property type="match status" value="1"/>
</dbReference>
<evidence type="ECO:0000259" key="2">
    <source>
        <dbReference type="Pfam" id="PF13439"/>
    </source>
</evidence>
<dbReference type="Pfam" id="PF00534">
    <property type="entry name" value="Glycos_transf_1"/>
    <property type="match status" value="1"/>
</dbReference>
<dbReference type="GO" id="GO:0016757">
    <property type="term" value="F:glycosyltransferase activity"/>
    <property type="evidence" value="ECO:0007669"/>
    <property type="project" value="UniProtKB-KW"/>
</dbReference>
<evidence type="ECO:0000259" key="1">
    <source>
        <dbReference type="Pfam" id="PF00534"/>
    </source>
</evidence>
<feature type="domain" description="Glycosyltransferase subfamily 4-like N-terminal" evidence="2">
    <location>
        <begin position="20"/>
        <end position="212"/>
    </location>
</feature>
<keyword evidence="3" id="KW-0808">Transferase</keyword>
<dbReference type="PANTHER" id="PTHR12526">
    <property type="entry name" value="GLYCOSYLTRANSFERASE"/>
    <property type="match status" value="1"/>
</dbReference>
<keyword evidence="3" id="KW-0328">Glycosyltransferase</keyword>
<reference evidence="3" key="1">
    <citation type="submission" date="2018-06" db="EMBL/GenBank/DDBJ databases">
        <authorList>
            <person name="Zhirakovskaya E."/>
        </authorList>
    </citation>
    <scope>NUCLEOTIDE SEQUENCE</scope>
</reference>
<dbReference type="Pfam" id="PF13439">
    <property type="entry name" value="Glyco_transf_4"/>
    <property type="match status" value="1"/>
</dbReference>
<dbReference type="SUPFAM" id="SSF53756">
    <property type="entry name" value="UDP-Glycosyltransferase/glycogen phosphorylase"/>
    <property type="match status" value="1"/>
</dbReference>
<dbReference type="AlphaFoldDB" id="A0A3B0YGA2"/>
<dbReference type="EMBL" id="UOFK01000207">
    <property type="protein sequence ID" value="VAW79915.1"/>
    <property type="molecule type" value="Genomic_DNA"/>
</dbReference>
<feature type="domain" description="Glycosyl transferase family 1" evidence="1">
    <location>
        <begin position="234"/>
        <end position="390"/>
    </location>
</feature>
<gene>
    <name evidence="3" type="ORF">MNBD_GAMMA13-2043</name>
</gene>
<dbReference type="InterPro" id="IPR028098">
    <property type="entry name" value="Glyco_trans_4-like_N"/>
</dbReference>
<accession>A0A3B0YGA2</accession>
<proteinExistence type="predicted"/>
<protein>
    <submittedName>
        <fullName evidence="3">Alpha-1,4-N-acetylgalactosamine transferase PglJ</fullName>
        <ecNumber evidence="3">2.4.1.-</ecNumber>
    </submittedName>
</protein>
<dbReference type="EC" id="2.4.1.-" evidence="3"/>